<reference evidence="1" key="1">
    <citation type="submission" date="2022-11" db="EMBL/GenBank/DDBJ databases">
        <title>Dyadobacter pollutisoli sp. nov., isolated from plastic dumped soil.</title>
        <authorList>
            <person name="Kim J.M."/>
            <person name="Kim K.R."/>
            <person name="Lee J.K."/>
            <person name="Hao L."/>
            <person name="Jeon C.O."/>
        </authorList>
    </citation>
    <scope>NUCLEOTIDE SEQUENCE</scope>
    <source>
        <strain evidence="1">U1</strain>
    </source>
</reference>
<organism evidence="1 2">
    <name type="scientific">Dyadobacter pollutisoli</name>
    <dbReference type="NCBI Taxonomy" id="2910158"/>
    <lineage>
        <taxon>Bacteria</taxon>
        <taxon>Pseudomonadati</taxon>
        <taxon>Bacteroidota</taxon>
        <taxon>Cytophagia</taxon>
        <taxon>Cytophagales</taxon>
        <taxon>Spirosomataceae</taxon>
        <taxon>Dyadobacter</taxon>
    </lineage>
</organism>
<dbReference type="KEGG" id="dpf:ON006_21140"/>
<evidence type="ECO:0000313" key="2">
    <source>
        <dbReference type="Proteomes" id="UP001164653"/>
    </source>
</evidence>
<gene>
    <name evidence="1" type="ORF">ON006_21140</name>
</gene>
<sequence>MVKTYRFIALLGHGRERFHDTELDAEWPTEPIVIDAYAFSDVYRYSGYVFLSEDWFAKYSKNWQNDTTEIDKLLVNLAKYAVKGSHSENLQKIKAYLESPPETVDEAVAIWRGFYDPELKVI</sequence>
<dbReference type="AlphaFoldDB" id="A0A9E8N6I6"/>
<name>A0A9E8N6I6_9BACT</name>
<dbReference type="EMBL" id="CP112998">
    <property type="protein sequence ID" value="WAC10253.1"/>
    <property type="molecule type" value="Genomic_DNA"/>
</dbReference>
<proteinExistence type="predicted"/>
<dbReference type="RefSeq" id="WP_244823845.1">
    <property type="nucleotide sequence ID" value="NZ_CP112998.1"/>
</dbReference>
<protein>
    <submittedName>
        <fullName evidence="1">Uncharacterized protein</fullName>
    </submittedName>
</protein>
<evidence type="ECO:0000313" key="1">
    <source>
        <dbReference type="EMBL" id="WAC10253.1"/>
    </source>
</evidence>
<accession>A0A9E8N6I6</accession>
<dbReference type="Proteomes" id="UP001164653">
    <property type="component" value="Chromosome"/>
</dbReference>
<keyword evidence="2" id="KW-1185">Reference proteome</keyword>